<evidence type="ECO:0000256" key="1">
    <source>
        <dbReference type="SAM" id="MobiDB-lite"/>
    </source>
</evidence>
<sequence length="308" mass="33333">MPEPLPPGGVDIPLDFLRRGLIGDVSKPRSNIKGFLRGDAEGASLVGKPLEGGEDGDLHALSTLGKGTKALSTLPRWEGRGRGAKLPLKQDGCQTLPKGGFRGKSGVETKEVPRWRLLRYLRGREECSSFKTLSRASFPWLRANPKAPPRRNGLEGAKPLQVPMQWKRLPPVTVRRPRTTLPQGKARQRNPPERSEGDPLPGKINGFNAGMLESGWETFPLAEGQPSALAPLALLGGVSNPPMKHPRVTAFLWKGLTIPLSRPPLEGFDYTSKASVSSGDAATLLRKTPSRKGSASFGSPRFASGRFF</sequence>
<dbReference type="AlphaFoldDB" id="A0AAE1E6H2"/>
<dbReference type="Proteomes" id="UP001283361">
    <property type="component" value="Unassembled WGS sequence"/>
</dbReference>
<name>A0AAE1E6H2_9GAST</name>
<dbReference type="EMBL" id="JAWDGP010001067">
    <property type="protein sequence ID" value="KAK3795360.1"/>
    <property type="molecule type" value="Genomic_DNA"/>
</dbReference>
<evidence type="ECO:0000313" key="2">
    <source>
        <dbReference type="EMBL" id="KAK3795360.1"/>
    </source>
</evidence>
<gene>
    <name evidence="2" type="ORF">RRG08_000218</name>
</gene>
<organism evidence="2 3">
    <name type="scientific">Elysia crispata</name>
    <name type="common">lettuce slug</name>
    <dbReference type="NCBI Taxonomy" id="231223"/>
    <lineage>
        <taxon>Eukaryota</taxon>
        <taxon>Metazoa</taxon>
        <taxon>Spiralia</taxon>
        <taxon>Lophotrochozoa</taxon>
        <taxon>Mollusca</taxon>
        <taxon>Gastropoda</taxon>
        <taxon>Heterobranchia</taxon>
        <taxon>Euthyneura</taxon>
        <taxon>Panpulmonata</taxon>
        <taxon>Sacoglossa</taxon>
        <taxon>Placobranchoidea</taxon>
        <taxon>Plakobranchidae</taxon>
        <taxon>Elysia</taxon>
    </lineage>
</organism>
<keyword evidence="3" id="KW-1185">Reference proteome</keyword>
<accession>A0AAE1E6H2</accession>
<comment type="caution">
    <text evidence="2">The sequence shown here is derived from an EMBL/GenBank/DDBJ whole genome shotgun (WGS) entry which is preliminary data.</text>
</comment>
<proteinExistence type="predicted"/>
<reference evidence="2" key="1">
    <citation type="journal article" date="2023" name="G3 (Bethesda)">
        <title>A reference genome for the long-term kleptoplast-retaining sea slug Elysia crispata morphotype clarki.</title>
        <authorList>
            <person name="Eastman K.E."/>
            <person name="Pendleton A.L."/>
            <person name="Shaikh M.A."/>
            <person name="Suttiyut T."/>
            <person name="Ogas R."/>
            <person name="Tomko P."/>
            <person name="Gavelis G."/>
            <person name="Widhalm J.R."/>
            <person name="Wisecaver J.H."/>
        </authorList>
    </citation>
    <scope>NUCLEOTIDE SEQUENCE</scope>
    <source>
        <strain evidence="2">ECLA1</strain>
    </source>
</reference>
<feature type="region of interest" description="Disordered" evidence="1">
    <location>
        <begin position="174"/>
        <end position="205"/>
    </location>
</feature>
<protein>
    <submittedName>
        <fullName evidence="2">Uncharacterized protein</fullName>
    </submittedName>
</protein>
<evidence type="ECO:0000313" key="3">
    <source>
        <dbReference type="Proteomes" id="UP001283361"/>
    </source>
</evidence>